<keyword evidence="4" id="KW-1185">Reference proteome</keyword>
<feature type="coiled-coil region" evidence="1">
    <location>
        <begin position="5"/>
        <end position="54"/>
    </location>
</feature>
<feature type="region of interest" description="Disordered" evidence="2">
    <location>
        <begin position="113"/>
        <end position="133"/>
    </location>
</feature>
<feature type="compositionally biased region" description="Basic and acidic residues" evidence="2">
    <location>
        <begin position="113"/>
        <end position="124"/>
    </location>
</feature>
<keyword evidence="1" id="KW-0175">Coiled coil</keyword>
<dbReference type="Proteomes" id="UP001500782">
    <property type="component" value="Unassembled WGS sequence"/>
</dbReference>
<gene>
    <name evidence="3" type="ORF">GCM10008967_35820</name>
</gene>
<comment type="caution">
    <text evidence="3">The sequence shown here is derived from an EMBL/GenBank/DDBJ whole genome shotgun (WGS) entry which is preliminary data.</text>
</comment>
<accession>A0ABP3GDN8</accession>
<evidence type="ECO:0000256" key="1">
    <source>
        <dbReference type="SAM" id="Coils"/>
    </source>
</evidence>
<dbReference type="EMBL" id="BAAADJ010000061">
    <property type="protein sequence ID" value="GAA0342272.1"/>
    <property type="molecule type" value="Genomic_DNA"/>
</dbReference>
<evidence type="ECO:0000256" key="2">
    <source>
        <dbReference type="SAM" id="MobiDB-lite"/>
    </source>
</evidence>
<evidence type="ECO:0000313" key="4">
    <source>
        <dbReference type="Proteomes" id="UP001500782"/>
    </source>
</evidence>
<protein>
    <submittedName>
        <fullName evidence="3">Uncharacterized protein</fullName>
    </submittedName>
</protein>
<dbReference type="RefSeq" id="WP_343802148.1">
    <property type="nucleotide sequence ID" value="NZ_BAAADJ010000061.1"/>
</dbReference>
<organism evidence="3 4">
    <name type="scientific">Bacillus carboniphilus</name>
    <dbReference type="NCBI Taxonomy" id="86663"/>
    <lineage>
        <taxon>Bacteria</taxon>
        <taxon>Bacillati</taxon>
        <taxon>Bacillota</taxon>
        <taxon>Bacilli</taxon>
        <taxon>Bacillales</taxon>
        <taxon>Bacillaceae</taxon>
        <taxon>Bacillus</taxon>
    </lineage>
</organism>
<proteinExistence type="predicted"/>
<name>A0ABP3GDN8_9BACI</name>
<reference evidence="4" key="1">
    <citation type="journal article" date="2019" name="Int. J. Syst. Evol. Microbiol.">
        <title>The Global Catalogue of Microorganisms (GCM) 10K type strain sequencing project: providing services to taxonomists for standard genome sequencing and annotation.</title>
        <authorList>
            <consortium name="The Broad Institute Genomics Platform"/>
            <consortium name="The Broad Institute Genome Sequencing Center for Infectious Disease"/>
            <person name="Wu L."/>
            <person name="Ma J."/>
        </authorList>
    </citation>
    <scope>NUCLEOTIDE SEQUENCE [LARGE SCALE GENOMIC DNA]</scope>
    <source>
        <strain evidence="4">JCM 9731</strain>
    </source>
</reference>
<sequence>MLAKYEKLCAEVESYQNRLTSLNNDEAQQLLSLIQEVNEMKSQITDRHKEQLEEVKATLKFLSDWVNSKDQEMQCLSSRQQGERVVEQLELIESLTALYYVLSPAKSFVQKEVSRRKPGQDNEIRTNSNQVKDGEESELNLSILTKETKNVINPSKLRITLVNMIPTSITSHFDKKTITEPASTEQTSTPMFKNQTDKLVALGRKVATNVNQNAAKIKATKERIDWKRKAYFR</sequence>
<evidence type="ECO:0000313" key="3">
    <source>
        <dbReference type="EMBL" id="GAA0342272.1"/>
    </source>
</evidence>